<keyword evidence="3" id="KW-0560">Oxidoreductase</keyword>
<dbReference type="Proteomes" id="UP001280581">
    <property type="component" value="Unassembled WGS sequence"/>
</dbReference>
<dbReference type="AlphaFoldDB" id="A0AAN6M726"/>
<dbReference type="Pfam" id="PF07731">
    <property type="entry name" value="Cu-oxidase_2"/>
    <property type="match status" value="1"/>
</dbReference>
<dbReference type="InterPro" id="IPR045087">
    <property type="entry name" value="Cu-oxidase_fam"/>
</dbReference>
<keyword evidence="10" id="KW-1185">Reference proteome</keyword>
<dbReference type="PANTHER" id="PTHR11709:SF414">
    <property type="entry name" value="ADR239WP"/>
    <property type="match status" value="1"/>
</dbReference>
<feature type="transmembrane region" description="Helical" evidence="5">
    <location>
        <begin position="72"/>
        <end position="91"/>
    </location>
</feature>
<proteinExistence type="inferred from homology"/>
<dbReference type="PROSITE" id="PS00080">
    <property type="entry name" value="MULTICOPPER_OXIDASE2"/>
    <property type="match status" value="1"/>
</dbReference>
<accession>A0AAN6M726</accession>
<gene>
    <name evidence="9" type="ORF">GRF29_1g1604824</name>
</gene>
<comment type="caution">
    <text evidence="9">The sequence shown here is derived from an EMBL/GenBank/DDBJ whole genome shotgun (WGS) entry which is preliminary data.</text>
</comment>
<dbReference type="EMBL" id="WVTA01000001">
    <property type="protein sequence ID" value="KAK3217003.1"/>
    <property type="molecule type" value="Genomic_DNA"/>
</dbReference>
<evidence type="ECO:0000256" key="4">
    <source>
        <dbReference type="ARBA" id="ARBA00023008"/>
    </source>
</evidence>
<keyword evidence="4" id="KW-0186">Copper</keyword>
<dbReference type="InterPro" id="IPR008972">
    <property type="entry name" value="Cupredoxin"/>
</dbReference>
<dbReference type="CDD" id="cd13857">
    <property type="entry name" value="CuRO_1_Diphenol_Ox"/>
    <property type="match status" value="1"/>
</dbReference>
<keyword evidence="2" id="KW-0479">Metal-binding</keyword>
<evidence type="ECO:0008006" key="11">
    <source>
        <dbReference type="Google" id="ProtNLM"/>
    </source>
</evidence>
<comment type="similarity">
    <text evidence="1">Belongs to the multicopper oxidase family.</text>
</comment>
<reference evidence="9 10" key="1">
    <citation type="submission" date="2021-02" db="EMBL/GenBank/DDBJ databases">
        <title>Genome assembly of Pseudopithomyces chartarum.</title>
        <authorList>
            <person name="Jauregui R."/>
            <person name="Singh J."/>
            <person name="Voisey C."/>
        </authorList>
    </citation>
    <scope>NUCLEOTIDE SEQUENCE [LARGE SCALE GENOMIC DNA]</scope>
    <source>
        <strain evidence="9 10">AGR01</strain>
    </source>
</reference>
<evidence type="ECO:0000259" key="7">
    <source>
        <dbReference type="Pfam" id="PF07731"/>
    </source>
</evidence>
<dbReference type="GO" id="GO:0005507">
    <property type="term" value="F:copper ion binding"/>
    <property type="evidence" value="ECO:0007669"/>
    <property type="project" value="InterPro"/>
</dbReference>
<keyword evidence="5" id="KW-1133">Transmembrane helix</keyword>
<evidence type="ECO:0000259" key="8">
    <source>
        <dbReference type="Pfam" id="PF07732"/>
    </source>
</evidence>
<evidence type="ECO:0000256" key="5">
    <source>
        <dbReference type="SAM" id="Phobius"/>
    </source>
</evidence>
<dbReference type="PANTHER" id="PTHR11709">
    <property type="entry name" value="MULTI-COPPER OXIDASE"/>
    <property type="match status" value="1"/>
</dbReference>
<dbReference type="InterPro" id="IPR002355">
    <property type="entry name" value="Cu_oxidase_Cu_BS"/>
</dbReference>
<keyword evidence="5" id="KW-0812">Transmembrane</keyword>
<dbReference type="InterPro" id="IPR033138">
    <property type="entry name" value="Cu_oxidase_CS"/>
</dbReference>
<feature type="domain" description="Plastocyanin-like" evidence="7">
    <location>
        <begin position="495"/>
        <end position="636"/>
    </location>
</feature>
<evidence type="ECO:0000256" key="3">
    <source>
        <dbReference type="ARBA" id="ARBA00023002"/>
    </source>
</evidence>
<dbReference type="InterPro" id="IPR001117">
    <property type="entry name" value="Cu-oxidase_2nd"/>
</dbReference>
<dbReference type="Gene3D" id="2.60.40.420">
    <property type="entry name" value="Cupredoxins - blue copper proteins"/>
    <property type="match status" value="3"/>
</dbReference>
<evidence type="ECO:0000313" key="9">
    <source>
        <dbReference type="EMBL" id="KAK3217003.1"/>
    </source>
</evidence>
<evidence type="ECO:0000256" key="2">
    <source>
        <dbReference type="ARBA" id="ARBA00022723"/>
    </source>
</evidence>
<dbReference type="SUPFAM" id="SSF49503">
    <property type="entry name" value="Cupredoxins"/>
    <property type="match status" value="3"/>
</dbReference>
<dbReference type="Pfam" id="PF07732">
    <property type="entry name" value="Cu-oxidase_3"/>
    <property type="match status" value="1"/>
</dbReference>
<dbReference type="PROSITE" id="PS00079">
    <property type="entry name" value="MULTICOPPER_OXIDASE1"/>
    <property type="match status" value="2"/>
</dbReference>
<keyword evidence="5" id="KW-0472">Membrane</keyword>
<dbReference type="InterPro" id="IPR011706">
    <property type="entry name" value="Cu-oxidase_C"/>
</dbReference>
<name>A0AAN6M726_9PLEO</name>
<dbReference type="InterPro" id="IPR011707">
    <property type="entry name" value="Cu-oxidase-like_N"/>
</dbReference>
<feature type="domain" description="Plastocyanin-like" evidence="6">
    <location>
        <begin position="260"/>
        <end position="422"/>
    </location>
</feature>
<evidence type="ECO:0000256" key="1">
    <source>
        <dbReference type="ARBA" id="ARBA00010609"/>
    </source>
</evidence>
<evidence type="ECO:0000313" key="10">
    <source>
        <dbReference type="Proteomes" id="UP001280581"/>
    </source>
</evidence>
<dbReference type="Pfam" id="PF00394">
    <property type="entry name" value="Cu-oxidase"/>
    <property type="match status" value="1"/>
</dbReference>
<dbReference type="FunFam" id="2.60.40.420:FF:000071">
    <property type="entry name" value="Conidial pigment biosynthesis oxidase Abr1/brown 1"/>
    <property type="match status" value="1"/>
</dbReference>
<evidence type="ECO:0000259" key="6">
    <source>
        <dbReference type="Pfam" id="PF00394"/>
    </source>
</evidence>
<dbReference type="GO" id="GO:0016491">
    <property type="term" value="F:oxidoreductase activity"/>
    <property type="evidence" value="ECO:0007669"/>
    <property type="project" value="UniProtKB-KW"/>
</dbReference>
<dbReference type="CDD" id="cd13910">
    <property type="entry name" value="CuRO_3_MCO_like_4"/>
    <property type="match status" value="1"/>
</dbReference>
<organism evidence="9 10">
    <name type="scientific">Pseudopithomyces chartarum</name>
    <dbReference type="NCBI Taxonomy" id="1892770"/>
    <lineage>
        <taxon>Eukaryota</taxon>
        <taxon>Fungi</taxon>
        <taxon>Dikarya</taxon>
        <taxon>Ascomycota</taxon>
        <taxon>Pezizomycotina</taxon>
        <taxon>Dothideomycetes</taxon>
        <taxon>Pleosporomycetidae</taxon>
        <taxon>Pleosporales</taxon>
        <taxon>Massarineae</taxon>
        <taxon>Didymosphaeriaceae</taxon>
        <taxon>Pseudopithomyces</taxon>
    </lineage>
</organism>
<feature type="domain" description="Plastocyanin-like" evidence="8">
    <location>
        <begin position="133"/>
        <end position="246"/>
    </location>
</feature>
<sequence>MARHETFQLQVAGREGARGDEERAGLLGHSEHADEGSETSDVEELGAKRDYEGLNAQMEPTIRRIRHNWIRILIVALLFVWTMGFLIHSFFLPRSTTSIVQAQLRPEEDYTLDPHWDFNAEPVVREYDWIISEHDLNPDGVYRPMSLINAMFPGPLVECNEGDEIVVHVHNQASNATSIHWHGIYQNGTNWMDGTVGISQCPIAPGQSFTYRFNVTGQTGTYWYHSHMAMQASDGLVGPIVIHAKAGDEQKLQQMPYGQDRVVMVSDHYYDISSKLLMQYLQPGNENEEPVPQSALINGRGTRNCTELPNRSCSSSNRQNAFFDLSPEHNTRLRFINVGSFAEFQIQIDEHEFFVTEVDGTDVTSTQSIHRLNINPAQRYSIVVPPPKNNKDLYWMRARMISHCFAYEEPELKEEVRAVVRYGNPGVAVEPTSKDWPEIIELECRDLNLSTLSAVPAIAAPEKADDQVYLRSSFQIKDWRLSRGFLNDSSYRANMSHPTLNTLVEAYREKKEPHMYYLSYPFGVNKGFDDKHTFVYQTTGIRTIDILIQNFDDGNHPFHLHGYKFFVLASGHGYPPTDLYETLDVTNPLRRDTASVEAFGWTLIRFVADNPGVWPFHCHLGWHNEAGLLMQFVTKADEIAKWTLPQDVKDLCAVQGVERGAGPEDEIWFGSFD</sequence>
<protein>
    <recommendedName>
        <fullName evidence="11">Multicopper oxidase</fullName>
    </recommendedName>
</protein>